<reference evidence="1" key="1">
    <citation type="submission" date="2015-04" db="EMBL/GenBank/DDBJ databases">
        <title>The genome sequence of the plant pathogenic Rhizarian Plasmodiophora brassicae reveals insights in its biotrophic life cycle and the origin of chitin synthesis.</title>
        <authorList>
            <person name="Schwelm A."/>
            <person name="Fogelqvist J."/>
            <person name="Knaust A."/>
            <person name="Julke S."/>
            <person name="Lilja T."/>
            <person name="Dhandapani V."/>
            <person name="Bonilla-Rosso G."/>
            <person name="Karlsson M."/>
            <person name="Shevchenko A."/>
            <person name="Choi S.R."/>
            <person name="Kim H.G."/>
            <person name="Park J.Y."/>
            <person name="Lim Y.P."/>
            <person name="Ludwig-Muller J."/>
            <person name="Dixelius C."/>
        </authorList>
    </citation>
    <scope>NUCLEOTIDE SEQUENCE</scope>
    <source>
        <tissue evidence="1">Potato root galls</tissue>
    </source>
</reference>
<protein>
    <submittedName>
        <fullName evidence="1">Uncharacterized protein</fullName>
    </submittedName>
</protein>
<organism evidence="1">
    <name type="scientific">Spongospora subterranea</name>
    <dbReference type="NCBI Taxonomy" id="70186"/>
    <lineage>
        <taxon>Eukaryota</taxon>
        <taxon>Sar</taxon>
        <taxon>Rhizaria</taxon>
        <taxon>Endomyxa</taxon>
        <taxon>Phytomyxea</taxon>
        <taxon>Plasmodiophorida</taxon>
        <taxon>Plasmodiophoridae</taxon>
        <taxon>Spongospora</taxon>
    </lineage>
</organism>
<proteinExistence type="predicted"/>
<sequence>MDGDALADDLLDRFRFGDLGGELMEQNGVCGSEQKDVFTFGLEAFGGPMEEPQNDDRNLMESLILNGDAFEDGNTDLRLLTSQMAEFSDSTPKFPDTPWQASAMEAAPLDEKSSGHSSIMLPKVQMPRRTTHHHHHNHPFDPTAHPFTWLRVGDPVRRRKIERWKKKRDRIRSGQTTKHVYDVRVQHAIKRPRTGGRFVSAASVDAIASGTTA</sequence>
<dbReference type="AlphaFoldDB" id="A0A0H5QII9"/>
<evidence type="ECO:0000313" key="1">
    <source>
        <dbReference type="EMBL" id="CRZ01798.1"/>
    </source>
</evidence>
<name>A0A0H5QII9_9EUKA</name>
<dbReference type="EMBL" id="HACM01001356">
    <property type="protein sequence ID" value="CRZ01798.1"/>
    <property type="molecule type" value="Transcribed_RNA"/>
</dbReference>
<accession>A0A0H5QII9</accession>